<evidence type="ECO:0000256" key="2">
    <source>
        <dbReference type="SAM" id="Phobius"/>
    </source>
</evidence>
<reference evidence="3 4" key="1">
    <citation type="submission" date="2024-09" db="EMBL/GenBank/DDBJ databases">
        <authorList>
            <consortium name="All-Russian atlas of soil microorganisms"/>
            <consortium name="as a basis for the search for new antimicrobial producers and enzymes with unique properties"/>
            <person name="Sokolova E.A."/>
            <person name="Voronina E.N."/>
        </authorList>
    </citation>
    <scope>NUCLEOTIDE SEQUENCE [LARGE SCALE GENOMIC DNA]</scope>
    <source>
        <strain evidence="3 4">AF-22b-331.1</strain>
    </source>
</reference>
<proteinExistence type="predicted"/>
<feature type="transmembrane region" description="Helical" evidence="2">
    <location>
        <begin position="354"/>
        <end position="378"/>
    </location>
</feature>
<dbReference type="Proteomes" id="UP001605261">
    <property type="component" value="Unassembled WGS sequence"/>
</dbReference>
<evidence type="ECO:0000313" key="4">
    <source>
        <dbReference type="Proteomes" id="UP001605261"/>
    </source>
</evidence>
<keyword evidence="2" id="KW-0812">Transmembrane</keyword>
<gene>
    <name evidence="3" type="ORF">ACEU0G_003423</name>
</gene>
<feature type="region of interest" description="Disordered" evidence="1">
    <location>
        <begin position="56"/>
        <end position="86"/>
    </location>
</feature>
<keyword evidence="4" id="KW-1185">Reference proteome</keyword>
<organism evidence="3 4">
    <name type="scientific">Stenotrophomonas nematodicola</name>
    <dbReference type="NCBI Taxonomy" id="2656746"/>
    <lineage>
        <taxon>Bacteria</taxon>
        <taxon>Pseudomonadati</taxon>
        <taxon>Pseudomonadota</taxon>
        <taxon>Gammaproteobacteria</taxon>
        <taxon>Lysobacterales</taxon>
        <taxon>Lysobacteraceae</taxon>
        <taxon>Stenotrophomonas</taxon>
    </lineage>
</organism>
<feature type="transmembrane region" description="Helical" evidence="2">
    <location>
        <begin position="384"/>
        <end position="404"/>
    </location>
</feature>
<feature type="transmembrane region" description="Helical" evidence="2">
    <location>
        <begin position="424"/>
        <end position="445"/>
    </location>
</feature>
<name>A0ABW7CWT1_9GAMM</name>
<feature type="transmembrane region" description="Helical" evidence="2">
    <location>
        <begin position="318"/>
        <end position="342"/>
    </location>
</feature>
<keyword evidence="2" id="KW-1133">Transmembrane helix</keyword>
<evidence type="ECO:0008006" key="5">
    <source>
        <dbReference type="Google" id="ProtNLM"/>
    </source>
</evidence>
<sequence length="467" mass="51054">MSWGLTWLGLDDGTPVDVRAVKRAYAQRLRVTRPDDDPEAFQHLHAAYQDALAWVQAQDDGPPPPGRGVPARARADAPAAAPARPSASAVDVDAVGSRIAAFAREHDAATLEAWLQQQPELWSLGDKPAIGEAVLQALQAGDPPLPPPVVACLTACFAWDDLRGDIDRWDLEAAVRRWHQAWLLSPQGAASLAQRYLDVTDSLLLPDSSVLRSLRQDRPLWRNLLTTLVPPRVNEAIGVLRALDFWTTRETPPGLAPAQVAFWARFGNEGDRIHLLSGALRAGTLAAFCGLVCLWGVLGSWPLPPTGDGQFSGTQRAILIMLIGTLFVPTLWLSGVALRALVRWQRAPEQMPTALPGLRILTIPLLVASAMGSLWLALRLTPGIPVAALAGLLVANAIILHVAWQRLLARCGPFTPNADEFRGLWRVLALLTIVPAWGMALVWWAQDLHQHRDRLRWSNRTAHDPRS</sequence>
<evidence type="ECO:0000313" key="3">
    <source>
        <dbReference type="EMBL" id="MFG6109411.1"/>
    </source>
</evidence>
<feature type="compositionally biased region" description="Low complexity" evidence="1">
    <location>
        <begin position="68"/>
        <end position="86"/>
    </location>
</feature>
<dbReference type="RefSeq" id="WP_394163056.1">
    <property type="nucleotide sequence ID" value="NZ_JBHGCJ010000006.1"/>
</dbReference>
<dbReference type="EMBL" id="JBHGCJ010000006">
    <property type="protein sequence ID" value="MFG6109411.1"/>
    <property type="molecule type" value="Genomic_DNA"/>
</dbReference>
<evidence type="ECO:0000256" key="1">
    <source>
        <dbReference type="SAM" id="MobiDB-lite"/>
    </source>
</evidence>
<keyword evidence="2" id="KW-0472">Membrane</keyword>
<comment type="caution">
    <text evidence="3">The sequence shown here is derived from an EMBL/GenBank/DDBJ whole genome shotgun (WGS) entry which is preliminary data.</text>
</comment>
<protein>
    <recommendedName>
        <fullName evidence="5">Molecular chaperone DnaJ</fullName>
    </recommendedName>
</protein>
<accession>A0ABW7CWT1</accession>